<evidence type="ECO:0000313" key="2">
    <source>
        <dbReference type="EMBL" id="MEN2788263.1"/>
    </source>
</evidence>
<keyword evidence="2" id="KW-0808">Transferase</keyword>
<dbReference type="EC" id="2.3.1.-" evidence="2"/>
<dbReference type="Proteomes" id="UP001419910">
    <property type="component" value="Unassembled WGS sequence"/>
</dbReference>
<reference evidence="2 3" key="1">
    <citation type="submission" date="2024-05" db="EMBL/GenBank/DDBJ databases">
        <authorList>
            <person name="Liu Q."/>
            <person name="Xin Y.-H."/>
        </authorList>
    </citation>
    <scope>NUCLEOTIDE SEQUENCE [LARGE SCALE GENOMIC DNA]</scope>
    <source>
        <strain evidence="2 3">CGMCC 1.10181</strain>
    </source>
</reference>
<dbReference type="PANTHER" id="PTHR42791">
    <property type="entry name" value="GNAT FAMILY ACETYLTRANSFERASE"/>
    <property type="match status" value="1"/>
</dbReference>
<dbReference type="PANTHER" id="PTHR42791:SF1">
    <property type="entry name" value="N-ACETYLTRANSFERASE DOMAIN-CONTAINING PROTEIN"/>
    <property type="match status" value="1"/>
</dbReference>
<comment type="caution">
    <text evidence="2">The sequence shown here is derived from an EMBL/GenBank/DDBJ whole genome shotgun (WGS) entry which is preliminary data.</text>
</comment>
<protein>
    <submittedName>
        <fullName evidence="2">GNAT family N-acetyltransferase</fullName>
        <ecNumber evidence="2">2.3.1.-</ecNumber>
    </submittedName>
</protein>
<dbReference type="GO" id="GO:0016746">
    <property type="term" value="F:acyltransferase activity"/>
    <property type="evidence" value="ECO:0007669"/>
    <property type="project" value="UniProtKB-KW"/>
</dbReference>
<name>A0ABU9XXI4_9SPHN</name>
<evidence type="ECO:0000313" key="3">
    <source>
        <dbReference type="Proteomes" id="UP001419910"/>
    </source>
</evidence>
<keyword evidence="3" id="KW-1185">Reference proteome</keyword>
<dbReference type="InterPro" id="IPR000182">
    <property type="entry name" value="GNAT_dom"/>
</dbReference>
<sequence>MSADADSLSPVRIAGNRDRAAIAATLARAFGEDPATSFIFPDPVLRAKRLPRLFALLFDEDVRGMRLVTAGGEAATLWRGPGRIRTTRLDLLREALPLLATFGTALGRALAVSDAIDAHLPQGDYWYLHIAGCEPAAQGKGFGGMAVRAGLERVAGSGLPAYLETPLERNIGFYQGLGFEVIGDWAVPKGGPRFWSMWRAA</sequence>
<keyword evidence="2" id="KW-0012">Acyltransferase</keyword>
<dbReference type="Pfam" id="PF00583">
    <property type="entry name" value="Acetyltransf_1"/>
    <property type="match status" value="1"/>
</dbReference>
<evidence type="ECO:0000259" key="1">
    <source>
        <dbReference type="Pfam" id="PF00583"/>
    </source>
</evidence>
<proteinExistence type="predicted"/>
<feature type="domain" description="N-acetyltransferase" evidence="1">
    <location>
        <begin position="122"/>
        <end position="179"/>
    </location>
</feature>
<organism evidence="2 3">
    <name type="scientific">Sphingomonas oligophenolica</name>
    <dbReference type="NCBI Taxonomy" id="301154"/>
    <lineage>
        <taxon>Bacteria</taxon>
        <taxon>Pseudomonadati</taxon>
        <taxon>Pseudomonadota</taxon>
        <taxon>Alphaproteobacteria</taxon>
        <taxon>Sphingomonadales</taxon>
        <taxon>Sphingomonadaceae</taxon>
        <taxon>Sphingomonas</taxon>
    </lineage>
</organism>
<dbReference type="SUPFAM" id="SSF55729">
    <property type="entry name" value="Acyl-CoA N-acyltransferases (Nat)"/>
    <property type="match status" value="1"/>
</dbReference>
<dbReference type="InterPro" id="IPR016181">
    <property type="entry name" value="Acyl_CoA_acyltransferase"/>
</dbReference>
<dbReference type="EMBL" id="JBDIME010000001">
    <property type="protein sequence ID" value="MEN2788263.1"/>
    <property type="molecule type" value="Genomic_DNA"/>
</dbReference>
<dbReference type="RefSeq" id="WP_343887871.1">
    <property type="nucleotide sequence ID" value="NZ_BAAAEH010000005.1"/>
</dbReference>
<dbReference type="Gene3D" id="3.40.630.30">
    <property type="match status" value="1"/>
</dbReference>
<dbReference type="InterPro" id="IPR052523">
    <property type="entry name" value="Trichothecene_AcTrans"/>
</dbReference>
<accession>A0ABU9XXI4</accession>
<gene>
    <name evidence="2" type="ORF">ABC974_01370</name>
</gene>